<organism evidence="4 5">
    <name type="scientific">Legionella drozanskii LLAP-1</name>
    <dbReference type="NCBI Taxonomy" id="1212489"/>
    <lineage>
        <taxon>Bacteria</taxon>
        <taxon>Pseudomonadati</taxon>
        <taxon>Pseudomonadota</taxon>
        <taxon>Gammaproteobacteria</taxon>
        <taxon>Legionellales</taxon>
        <taxon>Legionellaceae</taxon>
        <taxon>Legionella</taxon>
    </lineage>
</organism>
<dbReference type="Pfam" id="PF13439">
    <property type="entry name" value="Glyco_transf_4"/>
    <property type="match status" value="1"/>
</dbReference>
<dbReference type="PANTHER" id="PTHR46401:SF2">
    <property type="entry name" value="GLYCOSYLTRANSFERASE WBBK-RELATED"/>
    <property type="match status" value="1"/>
</dbReference>
<dbReference type="CDD" id="cd03801">
    <property type="entry name" value="GT4_PimA-like"/>
    <property type="match status" value="1"/>
</dbReference>
<evidence type="ECO:0000313" key="4">
    <source>
        <dbReference type="EMBL" id="KTC84254.1"/>
    </source>
</evidence>
<dbReference type="OrthoDB" id="9775208at2"/>
<comment type="caution">
    <text evidence="4">The sequence shown here is derived from an EMBL/GenBank/DDBJ whole genome shotgun (WGS) entry which is preliminary data.</text>
</comment>
<feature type="domain" description="Glycosyltransferase subfamily 4-like N-terminal" evidence="3">
    <location>
        <begin position="17"/>
        <end position="206"/>
    </location>
</feature>
<evidence type="ECO:0000259" key="3">
    <source>
        <dbReference type="Pfam" id="PF13439"/>
    </source>
</evidence>
<protein>
    <submittedName>
        <fullName evidence="4">Putative Starch synthase</fullName>
    </submittedName>
</protein>
<dbReference type="InterPro" id="IPR001296">
    <property type="entry name" value="Glyco_trans_1"/>
</dbReference>
<dbReference type="SUPFAM" id="SSF53756">
    <property type="entry name" value="UDP-Glycosyltransferase/glycogen phosphorylase"/>
    <property type="match status" value="1"/>
</dbReference>
<evidence type="ECO:0000259" key="2">
    <source>
        <dbReference type="Pfam" id="PF00534"/>
    </source>
</evidence>
<dbReference type="AlphaFoldDB" id="A0A0W0SLR3"/>
<dbReference type="RefSeq" id="WP_065235951.1">
    <property type="nucleotide sequence ID" value="NZ_CAAAIU010000009.1"/>
</dbReference>
<sequence length="430" mass="48827">MKILFITTGPWGTGSFNLVKCLSKELIKLGHEVKVFFPDSNLASEDKEEYYGNSELYQIWQFPIKKGGICINNFPLMIPDPHPRNPEGITFRSLSRDQQNLYEEELYKELSSLIQQFRPDIIECHHIWYPAWIIKQIGFPSLLLSAHHSDQMGFRFDEKARDKAIASAQYAKKIIAISESVKNEVFKLYNVDKEKVELIANCYDEEIFKAIDTNKKAILDELKIKLDPKARIISFSAKLSLTKGIDILLQANRLLQASEDIYFIIMGAGCLDDVIENLPPDSYRLENIYFIGQQTQQKVAQVHNISEFSVMPSREEGFGIACLEAMACGLPVITTRSGGPEEFAVGKIINIESPLELAKAIKELLDLSETETSKLKHQALEAASRFSIDSIALKHLALYDSIRSKGKEELIDFYNNSLLVNANDKPQYDY</sequence>
<dbReference type="Proteomes" id="UP000054736">
    <property type="component" value="Unassembled WGS sequence"/>
</dbReference>
<feature type="domain" description="Glycosyl transferase family 1" evidence="2">
    <location>
        <begin position="224"/>
        <end position="371"/>
    </location>
</feature>
<dbReference type="Gene3D" id="3.40.50.2000">
    <property type="entry name" value="Glycogen Phosphorylase B"/>
    <property type="match status" value="2"/>
</dbReference>
<dbReference type="EMBL" id="LNXY01000033">
    <property type="protein sequence ID" value="KTC84254.1"/>
    <property type="molecule type" value="Genomic_DNA"/>
</dbReference>
<dbReference type="PATRIC" id="fig|1212489.4.peg.3239"/>
<gene>
    <name evidence="4" type="ORF">Ldro_3060</name>
</gene>
<dbReference type="GO" id="GO:0016757">
    <property type="term" value="F:glycosyltransferase activity"/>
    <property type="evidence" value="ECO:0007669"/>
    <property type="project" value="InterPro"/>
</dbReference>
<dbReference type="GO" id="GO:0009103">
    <property type="term" value="P:lipopolysaccharide biosynthetic process"/>
    <property type="evidence" value="ECO:0007669"/>
    <property type="project" value="TreeGrafter"/>
</dbReference>
<proteinExistence type="predicted"/>
<accession>A0A0W0SLR3</accession>
<evidence type="ECO:0000313" key="5">
    <source>
        <dbReference type="Proteomes" id="UP000054736"/>
    </source>
</evidence>
<dbReference type="InterPro" id="IPR028098">
    <property type="entry name" value="Glyco_trans_4-like_N"/>
</dbReference>
<dbReference type="Pfam" id="PF00534">
    <property type="entry name" value="Glycos_transf_1"/>
    <property type="match status" value="1"/>
</dbReference>
<dbReference type="STRING" id="1212489.Ldro_3060"/>
<reference evidence="4 5" key="1">
    <citation type="submission" date="2015-11" db="EMBL/GenBank/DDBJ databases">
        <title>Genomic analysis of 38 Legionella species identifies large and diverse effector repertoires.</title>
        <authorList>
            <person name="Burstein D."/>
            <person name="Amaro F."/>
            <person name="Zusman T."/>
            <person name="Lifshitz Z."/>
            <person name="Cohen O."/>
            <person name="Gilbert J.A."/>
            <person name="Pupko T."/>
            <person name="Shuman H.A."/>
            <person name="Segal G."/>
        </authorList>
    </citation>
    <scope>NUCLEOTIDE SEQUENCE [LARGE SCALE GENOMIC DNA]</scope>
    <source>
        <strain evidence="4 5">ATCC 700990</strain>
    </source>
</reference>
<keyword evidence="5" id="KW-1185">Reference proteome</keyword>
<name>A0A0W0SLR3_9GAMM</name>
<evidence type="ECO:0000256" key="1">
    <source>
        <dbReference type="ARBA" id="ARBA00022679"/>
    </source>
</evidence>
<dbReference type="PANTHER" id="PTHR46401">
    <property type="entry name" value="GLYCOSYLTRANSFERASE WBBK-RELATED"/>
    <property type="match status" value="1"/>
</dbReference>
<keyword evidence="1" id="KW-0808">Transferase</keyword>